<dbReference type="EMBL" id="JAUDEO010000006">
    <property type="protein sequence ID" value="MDM8333316.1"/>
    <property type="molecule type" value="Genomic_DNA"/>
</dbReference>
<feature type="compositionally biased region" description="Low complexity" evidence="8">
    <location>
        <begin position="187"/>
        <end position="198"/>
    </location>
</feature>
<dbReference type="Proteomes" id="UP001529423">
    <property type="component" value="Unassembled WGS sequence"/>
</dbReference>
<evidence type="ECO:0000256" key="3">
    <source>
        <dbReference type="ARBA" id="ARBA00022490"/>
    </source>
</evidence>
<dbReference type="NCBIfam" id="TIGR03544">
    <property type="entry name" value="DivI1A_domain"/>
    <property type="match status" value="1"/>
</dbReference>
<evidence type="ECO:0000256" key="6">
    <source>
        <dbReference type="ARBA" id="ARBA00023306"/>
    </source>
</evidence>
<evidence type="ECO:0000256" key="5">
    <source>
        <dbReference type="ARBA" id="ARBA00023054"/>
    </source>
</evidence>
<sequence length="253" mass="27999">MGLTVKDINEQQFSTKMRGFNQDEVRRFIEQVSQTVQELTEENHALKETVKADEGKLKYFSELKDSLNKSILVAQEAADKVKGNAKREADIMVREAQKQATDIVSEANEKSNQVIEQSVAETRKLTTETNDLKKQTRIFRQRLQVMLESQLEVVKSDEWDKLLADDDLAQYNEIEKILGKNLDKDSSASVESTTISSAPTVDPTGVADQPAVEPTAPAEDNADSAPQSDVAPAQPVDSGETVVVFPDSDQGQD</sequence>
<evidence type="ECO:0000256" key="8">
    <source>
        <dbReference type="SAM" id="MobiDB-lite"/>
    </source>
</evidence>
<comment type="subcellular location">
    <subcellularLocation>
        <location evidence="1">Cytoplasm</location>
    </subcellularLocation>
</comment>
<feature type="coiled-coil region" evidence="7">
    <location>
        <begin position="29"/>
        <end position="56"/>
    </location>
</feature>
<comment type="similarity">
    <text evidence="2">Belongs to the DivIVA family.</text>
</comment>
<evidence type="ECO:0000256" key="2">
    <source>
        <dbReference type="ARBA" id="ARBA00009008"/>
    </source>
</evidence>
<organism evidence="9 10">
    <name type="scientific">Limosilactobacillus panis</name>
    <dbReference type="NCBI Taxonomy" id="47493"/>
    <lineage>
        <taxon>Bacteria</taxon>
        <taxon>Bacillati</taxon>
        <taxon>Bacillota</taxon>
        <taxon>Bacilli</taxon>
        <taxon>Lactobacillales</taxon>
        <taxon>Lactobacillaceae</taxon>
        <taxon>Limosilactobacillus</taxon>
    </lineage>
</organism>
<keyword evidence="6" id="KW-0131">Cell cycle</keyword>
<evidence type="ECO:0000256" key="7">
    <source>
        <dbReference type="SAM" id="Coils"/>
    </source>
</evidence>
<dbReference type="InterPro" id="IPR019933">
    <property type="entry name" value="DivIVA_domain"/>
</dbReference>
<name>A0ABT7VKQ0_9LACO</name>
<keyword evidence="4" id="KW-0132">Cell division</keyword>
<reference evidence="9" key="2">
    <citation type="submission" date="2023-06" db="EMBL/GenBank/DDBJ databases">
        <authorList>
            <person name="Zeman M."/>
            <person name="Kubasova T."/>
            <person name="Jahodarova E."/>
            <person name="Nykrynova M."/>
            <person name="Rychlik I."/>
        </authorList>
    </citation>
    <scope>NUCLEOTIDE SEQUENCE</scope>
    <source>
        <strain evidence="9">105_WCHN</strain>
    </source>
</reference>
<keyword evidence="5 7" id="KW-0175">Coiled coil</keyword>
<dbReference type="Pfam" id="PF05103">
    <property type="entry name" value="DivIVA"/>
    <property type="match status" value="1"/>
</dbReference>
<proteinExistence type="inferred from homology"/>
<accession>A0ABT7VKQ0</accession>
<gene>
    <name evidence="9" type="ORF">QUW46_01780</name>
</gene>
<keyword evidence="10" id="KW-1185">Reference proteome</keyword>
<evidence type="ECO:0000313" key="9">
    <source>
        <dbReference type="EMBL" id="MDM8333316.1"/>
    </source>
</evidence>
<comment type="caution">
    <text evidence="9">The sequence shown here is derived from an EMBL/GenBank/DDBJ whole genome shotgun (WGS) entry which is preliminary data.</text>
</comment>
<dbReference type="InterPro" id="IPR007793">
    <property type="entry name" value="DivIVA_fam"/>
</dbReference>
<evidence type="ECO:0000256" key="1">
    <source>
        <dbReference type="ARBA" id="ARBA00004496"/>
    </source>
</evidence>
<dbReference type="PANTHER" id="PTHR35794">
    <property type="entry name" value="CELL DIVISION PROTEIN DIVIVA"/>
    <property type="match status" value="1"/>
</dbReference>
<dbReference type="RefSeq" id="WP_289559051.1">
    <property type="nucleotide sequence ID" value="NZ_JAUDEO010000006.1"/>
</dbReference>
<evidence type="ECO:0000256" key="4">
    <source>
        <dbReference type="ARBA" id="ARBA00022618"/>
    </source>
</evidence>
<dbReference type="Gene3D" id="6.10.250.660">
    <property type="match status" value="1"/>
</dbReference>
<reference evidence="9" key="1">
    <citation type="submission" date="2023-06" db="EMBL/GenBank/DDBJ databases">
        <title>Identification and characterization of horizontal gene transfer across gut microbiota members of farm animals based on homology search.</title>
        <authorList>
            <person name="Schwarzerova J."/>
            <person name="Nykrynova M."/>
            <person name="Jureckova K."/>
            <person name="Cejkova D."/>
            <person name="Rychlik I."/>
        </authorList>
    </citation>
    <scope>NUCLEOTIDE SEQUENCE</scope>
    <source>
        <strain evidence="9">105_WCHN</strain>
    </source>
</reference>
<feature type="region of interest" description="Disordered" evidence="8">
    <location>
        <begin position="181"/>
        <end position="253"/>
    </location>
</feature>
<evidence type="ECO:0000313" key="10">
    <source>
        <dbReference type="Proteomes" id="UP001529423"/>
    </source>
</evidence>
<protein>
    <submittedName>
        <fullName evidence="9">DivIVA domain-containing protein</fullName>
    </submittedName>
</protein>
<dbReference type="PANTHER" id="PTHR35794:SF2">
    <property type="entry name" value="CELL DIVISION PROTEIN DIVIVA"/>
    <property type="match status" value="1"/>
</dbReference>
<keyword evidence="3" id="KW-0963">Cytoplasm</keyword>